<dbReference type="SUPFAM" id="SSF158472">
    <property type="entry name" value="HAMP domain-like"/>
    <property type="match status" value="1"/>
</dbReference>
<keyword evidence="2" id="KW-1003">Cell membrane</keyword>
<name>A3V5R5_9RHOB</name>
<dbReference type="Pfam" id="PF00672">
    <property type="entry name" value="HAMP"/>
    <property type="match status" value="1"/>
</dbReference>
<comment type="subcellular location">
    <subcellularLocation>
        <location evidence="1">Cell membrane</location>
        <topology evidence="1">Multi-pass membrane protein</topology>
    </subcellularLocation>
</comment>
<keyword evidence="6 10" id="KW-0472">Membrane</keyword>
<dbReference type="PROSITE" id="PS50111">
    <property type="entry name" value="CHEMOTAXIS_TRANSDUC_2"/>
    <property type="match status" value="1"/>
</dbReference>
<feature type="transmembrane region" description="Helical" evidence="10">
    <location>
        <begin position="12"/>
        <end position="34"/>
    </location>
</feature>
<dbReference type="FunFam" id="1.10.287.950:FF:000001">
    <property type="entry name" value="Methyl-accepting chemotaxis sensory transducer"/>
    <property type="match status" value="1"/>
</dbReference>
<feature type="region of interest" description="Disordered" evidence="9">
    <location>
        <begin position="752"/>
        <end position="785"/>
    </location>
</feature>
<dbReference type="PROSITE" id="PS50885">
    <property type="entry name" value="HAMP"/>
    <property type="match status" value="2"/>
</dbReference>
<dbReference type="Gene3D" id="1.10.287.950">
    <property type="entry name" value="Methyl-accepting chemotaxis protein"/>
    <property type="match status" value="1"/>
</dbReference>
<evidence type="ECO:0000256" key="6">
    <source>
        <dbReference type="ARBA" id="ARBA00023136"/>
    </source>
</evidence>
<dbReference type="HOGENOM" id="CLU_000445_107_12_5"/>
<dbReference type="PANTHER" id="PTHR43531:SF11">
    <property type="entry name" value="METHYL-ACCEPTING CHEMOTAXIS PROTEIN 3"/>
    <property type="match status" value="1"/>
</dbReference>
<dbReference type="Pfam" id="PF00015">
    <property type="entry name" value="MCPsignal"/>
    <property type="match status" value="1"/>
</dbReference>
<evidence type="ECO:0000256" key="10">
    <source>
        <dbReference type="SAM" id="Phobius"/>
    </source>
</evidence>
<evidence type="ECO:0000256" key="8">
    <source>
        <dbReference type="PROSITE-ProRule" id="PRU00284"/>
    </source>
</evidence>
<dbReference type="PANTHER" id="PTHR43531">
    <property type="entry name" value="PROTEIN ICFG"/>
    <property type="match status" value="1"/>
</dbReference>
<feature type="domain" description="HAMP" evidence="12">
    <location>
        <begin position="365"/>
        <end position="418"/>
    </location>
</feature>
<keyword evidence="8" id="KW-0807">Transducer</keyword>
<evidence type="ECO:0000256" key="1">
    <source>
        <dbReference type="ARBA" id="ARBA00004651"/>
    </source>
</evidence>
<dbReference type="SUPFAM" id="SSF58104">
    <property type="entry name" value="Methyl-accepting chemotaxis protein (MCP) signaling domain"/>
    <property type="match status" value="1"/>
</dbReference>
<dbReference type="OrthoDB" id="369026at2"/>
<evidence type="ECO:0000256" key="9">
    <source>
        <dbReference type="SAM" id="MobiDB-lite"/>
    </source>
</evidence>
<reference evidence="13 14" key="1">
    <citation type="submission" date="2006-01" db="EMBL/GenBank/DDBJ databases">
        <authorList>
            <person name="Hagstrom A."/>
            <person name="Ferriera S."/>
            <person name="Johnson J."/>
            <person name="Kravitz S."/>
            <person name="Halpern A."/>
            <person name="Remington K."/>
            <person name="Beeson K."/>
            <person name="Tran B."/>
            <person name="Rogers Y.-H."/>
            <person name="Friedman R."/>
            <person name="Venter J.C."/>
        </authorList>
    </citation>
    <scope>NUCLEOTIDE SEQUENCE [LARGE SCALE GENOMIC DNA]</scope>
    <source>
        <strain evidence="13 14">SKA53</strain>
    </source>
</reference>
<gene>
    <name evidence="13" type="ORF">SKA53_04108</name>
</gene>
<dbReference type="GO" id="GO:0007165">
    <property type="term" value="P:signal transduction"/>
    <property type="evidence" value="ECO:0007669"/>
    <property type="project" value="UniProtKB-KW"/>
</dbReference>
<comment type="similarity">
    <text evidence="7">Belongs to the methyl-accepting chemotaxis (MCP) protein family.</text>
</comment>
<keyword evidence="3" id="KW-0145">Chemotaxis</keyword>
<dbReference type="InterPro" id="IPR003660">
    <property type="entry name" value="HAMP_dom"/>
</dbReference>
<evidence type="ECO:0000256" key="3">
    <source>
        <dbReference type="ARBA" id="ARBA00022500"/>
    </source>
</evidence>
<keyword evidence="4 10" id="KW-0812">Transmembrane</keyword>
<dbReference type="eggNOG" id="COG0840">
    <property type="taxonomic scope" value="Bacteria"/>
</dbReference>
<organism evidence="13 14">
    <name type="scientific">Yoonia vestfoldensis SKA53</name>
    <dbReference type="NCBI Taxonomy" id="314232"/>
    <lineage>
        <taxon>Bacteria</taxon>
        <taxon>Pseudomonadati</taxon>
        <taxon>Pseudomonadota</taxon>
        <taxon>Alphaproteobacteria</taxon>
        <taxon>Rhodobacterales</taxon>
        <taxon>Paracoccaceae</taxon>
        <taxon>Yoonia</taxon>
    </lineage>
</organism>
<dbReference type="EMBL" id="AAMS01000005">
    <property type="protein sequence ID" value="EAQ06239.1"/>
    <property type="molecule type" value="Genomic_DNA"/>
</dbReference>
<comment type="caution">
    <text evidence="13">The sequence shown here is derived from an EMBL/GenBank/DDBJ whole genome shotgun (WGS) entry which is preliminary data.</text>
</comment>
<dbReference type="CDD" id="cd06225">
    <property type="entry name" value="HAMP"/>
    <property type="match status" value="1"/>
</dbReference>
<dbReference type="RefSeq" id="WP_007204777.1">
    <property type="nucleotide sequence ID" value="NZ_CH672414.1"/>
</dbReference>
<dbReference type="CDD" id="cd11386">
    <property type="entry name" value="MCP_signal"/>
    <property type="match status" value="1"/>
</dbReference>
<sequence length="785" mass="83012">MRKLSSIPLSRKLPVIIAGIGLSAAIAVSALSYFDFRDTMLRSAKANFEVLADERGLAVESWLGEVRRNMLSYARTPMVVDTLPALSSSFGMMGTADDLQASYIANNPNPVGQKSLLDRAPEVVPYNFQHGVLHPFFRNVVSSAGYSDVYLLNTEGDVVYSYAKNPDFATSVETGPYRNTGLGQVFRAARDGNAGQVYFTDYTAYGPGGGVVAAFMATPVQNSDGVTVGVYASQLLTANLDEIVNREVGLGATGQIYIVGPDMKTRSTSRFAGGHRPLSDVSGLDQVAAGAAGAAEVFSGVTGINGRPVIAKVVNIEILGTPWRVIGELDMAEVLIPVNDIRAQMGILAVVVMVLAALLGYLTARSVLNPLSRLRDGMGRVAQRQYDFVVADTGRSDELGVLATALVEFRDKLQAFDAADEERKKIQAEQARVVQELSKAMVALAEGDLTAVIHMPFDESYEQLRLDYNRTVTNLSTTVGSVVTSAVGIRERSLEMSSASDDLSRRTENQAATLEQTAAALDELTASVRSAADGAREVESIVGNAQDDAIASEPVVQKAVAAMTAIEKSSDEISQIVGVIDDIAFQTNLLALNAGVEAARAGDAGRGFAVVASEVRALAQRSSEAAKQIKTLIAGSSDQVANGVSLVGEAGEVLTRIAKHISHISGLISEIAAGAVEQSTGLAEINIGVTQLDKVTQQNAAMVEQATASSHALNAEAGNLGELVARFQLDNNSSHSAAPMPHPAENVMMFQSPRSQQKSAKAVPAAMNGTHGRTNSMGPDDWQDF</sequence>
<dbReference type="Gene3D" id="6.10.340.10">
    <property type="match status" value="1"/>
</dbReference>
<keyword evidence="14" id="KW-1185">Reference proteome</keyword>
<evidence type="ECO:0000256" key="2">
    <source>
        <dbReference type="ARBA" id="ARBA00022475"/>
    </source>
</evidence>
<evidence type="ECO:0000256" key="5">
    <source>
        <dbReference type="ARBA" id="ARBA00022989"/>
    </source>
</evidence>
<feature type="domain" description="Methyl-accepting transducer" evidence="11">
    <location>
        <begin position="485"/>
        <end position="714"/>
    </location>
</feature>
<dbReference type="SMART" id="SM00283">
    <property type="entry name" value="MA"/>
    <property type="match status" value="1"/>
</dbReference>
<evidence type="ECO:0000256" key="4">
    <source>
        <dbReference type="ARBA" id="ARBA00022692"/>
    </source>
</evidence>
<dbReference type="Proteomes" id="UP000004507">
    <property type="component" value="Unassembled WGS sequence"/>
</dbReference>
<dbReference type="InterPro" id="IPR033479">
    <property type="entry name" value="dCache_1"/>
</dbReference>
<dbReference type="GO" id="GO:0005886">
    <property type="term" value="C:plasma membrane"/>
    <property type="evidence" value="ECO:0007669"/>
    <property type="project" value="UniProtKB-SubCell"/>
</dbReference>
<keyword evidence="5 10" id="KW-1133">Transmembrane helix</keyword>
<evidence type="ECO:0000259" key="11">
    <source>
        <dbReference type="PROSITE" id="PS50111"/>
    </source>
</evidence>
<feature type="domain" description="HAMP" evidence="12">
    <location>
        <begin position="428"/>
        <end position="480"/>
    </location>
</feature>
<feature type="transmembrane region" description="Helical" evidence="10">
    <location>
        <begin position="345"/>
        <end position="364"/>
    </location>
</feature>
<dbReference type="InterPro" id="IPR051310">
    <property type="entry name" value="MCP_chemotaxis"/>
</dbReference>
<dbReference type="AlphaFoldDB" id="A3V5R5"/>
<evidence type="ECO:0000313" key="13">
    <source>
        <dbReference type="EMBL" id="EAQ06239.1"/>
    </source>
</evidence>
<evidence type="ECO:0000259" key="12">
    <source>
        <dbReference type="PROSITE" id="PS50885"/>
    </source>
</evidence>
<proteinExistence type="inferred from homology"/>
<dbReference type="STRING" id="314232.SKA53_04108"/>
<dbReference type="InterPro" id="IPR004089">
    <property type="entry name" value="MCPsignal_dom"/>
</dbReference>
<dbReference type="GO" id="GO:0006935">
    <property type="term" value="P:chemotaxis"/>
    <property type="evidence" value="ECO:0007669"/>
    <property type="project" value="UniProtKB-KW"/>
</dbReference>
<accession>A3V5R5</accession>
<evidence type="ECO:0000256" key="7">
    <source>
        <dbReference type="ARBA" id="ARBA00029447"/>
    </source>
</evidence>
<dbReference type="SMART" id="SM00304">
    <property type="entry name" value="HAMP"/>
    <property type="match status" value="2"/>
</dbReference>
<protein>
    <submittedName>
        <fullName evidence="13">Methyl-accepting chemotaxis protein McpC</fullName>
    </submittedName>
</protein>
<dbReference type="Pfam" id="PF02743">
    <property type="entry name" value="dCache_1"/>
    <property type="match status" value="1"/>
</dbReference>
<evidence type="ECO:0000313" key="14">
    <source>
        <dbReference type="Proteomes" id="UP000004507"/>
    </source>
</evidence>